<dbReference type="NCBIfam" id="TIGR00756">
    <property type="entry name" value="PPR"/>
    <property type="match status" value="1"/>
</dbReference>
<sequence length="325" mass="35603">MANSTGAIDCHEKSRAAFGQLQLCQCHQRLCIWRGMGASRKHFSLRYCRCGLCECCPEHALHLFDRMGLQKDIFSYNSAISACEKGSRLQDGLELLDMMCLHQLQPDVFTFSSLISACEKTSSWPLALDLLCSMGRWAVRPNTVSFNACISAAGGGGAWQLALELLRMLEQLVDAVSGHAAISACEECGQWEAALHILTCWMPSNGLPVHVIGVSSAISACEKSSRWMEALQLLRNMGSWRCQANDISYNSALKAAERAGRWQISLCLLEEMEEVLGADLIAYNTACMALSSSMAYQSGALRSLPRLLNELPCRAARAVQGLQAI</sequence>
<name>A0A9P1DTR2_9DINO</name>
<evidence type="ECO:0000256" key="1">
    <source>
        <dbReference type="PROSITE-ProRule" id="PRU00708"/>
    </source>
</evidence>
<dbReference type="Proteomes" id="UP001152797">
    <property type="component" value="Unassembled WGS sequence"/>
</dbReference>
<comment type="caution">
    <text evidence="2">The sequence shown here is derived from an EMBL/GenBank/DDBJ whole genome shotgun (WGS) entry which is preliminary data.</text>
</comment>
<reference evidence="2" key="1">
    <citation type="submission" date="2022-10" db="EMBL/GenBank/DDBJ databases">
        <authorList>
            <person name="Chen Y."/>
            <person name="Dougan E. K."/>
            <person name="Chan C."/>
            <person name="Rhodes N."/>
            <person name="Thang M."/>
        </authorList>
    </citation>
    <scope>NUCLEOTIDE SEQUENCE</scope>
</reference>
<dbReference type="AlphaFoldDB" id="A0A9P1DTR2"/>
<dbReference type="InterPro" id="IPR011990">
    <property type="entry name" value="TPR-like_helical_dom_sf"/>
</dbReference>
<keyword evidence="5" id="KW-1185">Reference proteome</keyword>
<dbReference type="OrthoDB" id="424777at2759"/>
<evidence type="ECO:0000313" key="3">
    <source>
        <dbReference type="EMBL" id="CAL1169569.1"/>
    </source>
</evidence>
<gene>
    <name evidence="2" type="ORF">C1SCF055_LOCUS40954</name>
</gene>
<protein>
    <submittedName>
        <fullName evidence="4">Pentatricopeptide repeat-containing protein, chloroplastic</fullName>
    </submittedName>
</protein>
<dbReference type="Pfam" id="PF01535">
    <property type="entry name" value="PPR"/>
    <property type="match status" value="2"/>
</dbReference>
<dbReference type="EMBL" id="CAMXCT010006571">
    <property type="protein sequence ID" value="CAI4016194.1"/>
    <property type="molecule type" value="Genomic_DNA"/>
</dbReference>
<dbReference type="Gene3D" id="1.25.40.10">
    <property type="entry name" value="Tetratricopeptide repeat domain"/>
    <property type="match status" value="2"/>
</dbReference>
<proteinExistence type="predicted"/>
<evidence type="ECO:0000313" key="2">
    <source>
        <dbReference type="EMBL" id="CAI4016194.1"/>
    </source>
</evidence>
<feature type="repeat" description="PPR" evidence="1">
    <location>
        <begin position="72"/>
        <end position="106"/>
    </location>
</feature>
<dbReference type="PANTHER" id="PTHR47938">
    <property type="entry name" value="RESPIRATORY COMPLEX I CHAPERONE (CIA84), PUTATIVE (AFU_ORTHOLOGUE AFUA_2G06020)-RELATED"/>
    <property type="match status" value="1"/>
</dbReference>
<evidence type="ECO:0000313" key="5">
    <source>
        <dbReference type="Proteomes" id="UP001152797"/>
    </source>
</evidence>
<feature type="repeat" description="PPR" evidence="1">
    <location>
        <begin position="107"/>
        <end position="141"/>
    </location>
</feature>
<accession>A0A9P1DTR2</accession>
<dbReference type="Pfam" id="PF13041">
    <property type="entry name" value="PPR_2"/>
    <property type="match status" value="1"/>
</dbReference>
<dbReference type="EMBL" id="CAMXCT020006571">
    <property type="protein sequence ID" value="CAL1169569.1"/>
    <property type="molecule type" value="Genomic_DNA"/>
</dbReference>
<reference evidence="3" key="2">
    <citation type="submission" date="2024-04" db="EMBL/GenBank/DDBJ databases">
        <authorList>
            <person name="Chen Y."/>
            <person name="Shah S."/>
            <person name="Dougan E. K."/>
            <person name="Thang M."/>
            <person name="Chan C."/>
        </authorList>
    </citation>
    <scope>NUCLEOTIDE SEQUENCE [LARGE SCALE GENOMIC DNA]</scope>
</reference>
<dbReference type="EMBL" id="CAMXCT030006571">
    <property type="protein sequence ID" value="CAL4803506.1"/>
    <property type="molecule type" value="Genomic_DNA"/>
</dbReference>
<dbReference type="PANTHER" id="PTHR47938:SF35">
    <property type="entry name" value="PENTATRICOPEPTIDE REPEAT-CONTAINING PROTEIN 4, MITOCHONDRIAL-RELATED"/>
    <property type="match status" value="1"/>
</dbReference>
<organism evidence="2">
    <name type="scientific">Cladocopium goreaui</name>
    <dbReference type="NCBI Taxonomy" id="2562237"/>
    <lineage>
        <taxon>Eukaryota</taxon>
        <taxon>Sar</taxon>
        <taxon>Alveolata</taxon>
        <taxon>Dinophyceae</taxon>
        <taxon>Suessiales</taxon>
        <taxon>Symbiodiniaceae</taxon>
        <taxon>Cladocopium</taxon>
    </lineage>
</organism>
<dbReference type="PROSITE" id="PS51375">
    <property type="entry name" value="PPR"/>
    <property type="match status" value="2"/>
</dbReference>
<evidence type="ECO:0000313" key="4">
    <source>
        <dbReference type="EMBL" id="CAL4803506.1"/>
    </source>
</evidence>
<dbReference type="InterPro" id="IPR002885">
    <property type="entry name" value="PPR_rpt"/>
</dbReference>
<dbReference type="GO" id="GO:0003729">
    <property type="term" value="F:mRNA binding"/>
    <property type="evidence" value="ECO:0007669"/>
    <property type="project" value="TreeGrafter"/>
</dbReference>